<dbReference type="Proteomes" id="UP000485562">
    <property type="component" value="Unassembled WGS sequence"/>
</dbReference>
<dbReference type="SUPFAM" id="SSF89550">
    <property type="entry name" value="PHP domain-like"/>
    <property type="match status" value="1"/>
</dbReference>
<protein>
    <recommendedName>
        <fullName evidence="2">DUF3604 domain-containing protein</fullName>
    </recommendedName>
</protein>
<evidence type="ECO:0008006" key="2">
    <source>
        <dbReference type="Google" id="ProtNLM"/>
    </source>
</evidence>
<organism evidence="1">
    <name type="scientific">candidate division TA06 bacterium ADurb.Bin131</name>
    <dbReference type="NCBI Taxonomy" id="1852827"/>
    <lineage>
        <taxon>Bacteria</taxon>
        <taxon>Bacteria division TA06</taxon>
    </lineage>
</organism>
<accession>A0A1V6CD52</accession>
<reference evidence="1" key="1">
    <citation type="submission" date="2017-02" db="EMBL/GenBank/DDBJ databases">
        <title>Delving into the versatile metabolic prowess of the omnipresent phylum Bacteroidetes.</title>
        <authorList>
            <person name="Nobu M.K."/>
            <person name="Mei R."/>
            <person name="Narihiro T."/>
            <person name="Kuroda K."/>
            <person name="Liu W.-T."/>
        </authorList>
    </citation>
    <scope>NUCLEOTIDE SEQUENCE</scope>
    <source>
        <strain evidence="1">ADurb.Bin131</strain>
    </source>
</reference>
<evidence type="ECO:0000313" key="1">
    <source>
        <dbReference type="EMBL" id="OQB74803.1"/>
    </source>
</evidence>
<dbReference type="AlphaFoldDB" id="A0A1V6CD52"/>
<proteinExistence type="predicted"/>
<name>A0A1V6CD52_UNCT6</name>
<dbReference type="Gene3D" id="3.20.20.140">
    <property type="entry name" value="Metal-dependent hydrolases"/>
    <property type="match status" value="1"/>
</dbReference>
<dbReference type="EMBL" id="MWDQ01000028">
    <property type="protein sequence ID" value="OQB74803.1"/>
    <property type="molecule type" value="Genomic_DNA"/>
</dbReference>
<gene>
    <name evidence="1" type="ORF">BWX89_00374</name>
</gene>
<dbReference type="InterPro" id="IPR016195">
    <property type="entry name" value="Pol/histidinol_Pase-like"/>
</dbReference>
<comment type="caution">
    <text evidence="1">The sequence shown here is derived from an EMBL/GenBank/DDBJ whole genome shotgun (WGS) entry which is preliminary data.</text>
</comment>
<sequence>MDKEIRTDRIFPLKDATFYPGRDFCDIVYFCPPVEGKKRIWLMTYAKGPVVFIDHNMFKPEKIKKGSFRWIDYGITDVKLAYPRGFGQIKVYGITPQQSFDSYLVITTQTSLELSGSIQDAECILFGISRQNAGYSSINPSTIEAGNPARFTLVYKAGEKGLPRESRIRFNFPRVFARPQTESIKKDGYIRIIYNDCRIYFDGIKVPSDESHRDGDIFYFLPDGLKPFGKIEVEYRTDTTFILPVVCDVMERRYWFSNMPVLSPAVSLDNKKIFVSVSENNGHHIRFIAGKPERLHLFFPGRIRQKDTVNLIGIITDKYRNLVEEKNWKMKINIQLEGNNSKEIKDVSNYLTHRYRFCVDFKGLPAGIYRAKAYDQDTGKLIAVSNPLEIMGKNDKRQEIFWGEIHGHTEMSDGTGKFEGLYTNARNVGCLDFAASADHACYFTDNQWEWMQDITNSFNKNREFCTLIGYEWAGNQGHRNIYTSSRRLKLFRGMYEPTGNLDAVYKEFEGIKNIVAGPHTGHTGDFWRFHNRQVERFLEIYSMWGHFDKLANKILNQGAILGFTGGGDCHSGNVFFSPEDRNGQGKTAHFTSYQIRYKCGITGAFLEDLDRENLIYCLRNRKTYATTGDRILVDFSISQIKMGEIGKVEDVLIKADIHGCDTIKKIEVIRNGKIIKKEYIDKMDVVFNYEDNDIEKGKYWYYLKITQKNKEVAYTSPVWLEI</sequence>